<name>A0AAD3CLK7_9STRA</name>
<organism evidence="1 2">
    <name type="scientific">Chaetoceros tenuissimus</name>
    <dbReference type="NCBI Taxonomy" id="426638"/>
    <lineage>
        <taxon>Eukaryota</taxon>
        <taxon>Sar</taxon>
        <taxon>Stramenopiles</taxon>
        <taxon>Ochrophyta</taxon>
        <taxon>Bacillariophyta</taxon>
        <taxon>Coscinodiscophyceae</taxon>
        <taxon>Chaetocerotophycidae</taxon>
        <taxon>Chaetocerotales</taxon>
        <taxon>Chaetocerotaceae</taxon>
        <taxon>Chaetoceros</taxon>
    </lineage>
</organism>
<gene>
    <name evidence="1" type="ORF">CTEN210_04294</name>
</gene>
<evidence type="ECO:0000313" key="2">
    <source>
        <dbReference type="Proteomes" id="UP001054902"/>
    </source>
</evidence>
<keyword evidence="2" id="KW-1185">Reference proteome</keyword>
<evidence type="ECO:0000313" key="1">
    <source>
        <dbReference type="EMBL" id="GFH47818.1"/>
    </source>
</evidence>
<proteinExistence type="predicted"/>
<dbReference type="Proteomes" id="UP001054902">
    <property type="component" value="Unassembled WGS sequence"/>
</dbReference>
<protein>
    <submittedName>
        <fullName evidence="1">Uncharacterized protein</fullName>
    </submittedName>
</protein>
<dbReference type="AlphaFoldDB" id="A0AAD3CLK7"/>
<sequence>MNIFSCCKGSSRASAVILDYYGPAEQEAIRESTVRSNNNTTKIRRNEDRPAYSCSTTSAAKDTVTAHNFRESFLPSSGRRVSFARNIIERESSGGVQITAGSWGLNDSIKLKTKEDKNPFTFKRNERKMYYKKSSHELMTSFEKKTISFRIRRAVSRRSTKTLPRQTLEKHVSIKSFYSEETVEQKEARRENYRECFELKNSDISQTDSKKELQNKIIDWNAKFANRQKMRKMANFVEMARRSIIISASTCDSKVATLLRRQLWLESFVALDPRRQIHSYFTEVARKGGPLKNPLIQAPMSIIEGFRRAASFSVWRPTSNDAISLMMKGQATGKGLEVKGKSAKCGRLSGLIPFIQIYEERHKNICKLGLQTNGRVHVYFKTESLREAAVERLEATTKLMMQVPQYDPIFEDEDGETMEFLWEVQDYGIHRLTESGYGIDVSERVFYQACVIDQDISRTGDLETGRQSEPNFQAMNFDSTRSYAGIGPRTVVYQTDEVDPLKPQTFVVAYEENKTVAPVASDFDCFTVGTRGVIYDEPMDVEQVELMKWMIESIDTILDEPISDRSWASYWFDVLDSSDERKKIDMPRFGFGDPKSYQIMEGAVTRFAHNKNGAVRHGAECFNYKFPQEIDDKLLVIADYGEIDGTNRPFKYMTPSELQEFMLDKLDEGFVFPLNPKWIIADVGWKRVYEKMMISKNNAIQKSLETWYPKASGVRNLINQVYEKHPNGFINHSHGKMEGTEALDLTEQQLRRRKILRRALLKVRICLWFQQVAKAKKLSTGASIMTGILKDNRRSIIQL</sequence>
<dbReference type="EMBL" id="BLLK01000023">
    <property type="protein sequence ID" value="GFH47818.1"/>
    <property type="molecule type" value="Genomic_DNA"/>
</dbReference>
<reference evidence="1 2" key="1">
    <citation type="journal article" date="2021" name="Sci. Rep.">
        <title>The genome of the diatom Chaetoceros tenuissimus carries an ancient integrated fragment of an extant virus.</title>
        <authorList>
            <person name="Hongo Y."/>
            <person name="Kimura K."/>
            <person name="Takaki Y."/>
            <person name="Yoshida Y."/>
            <person name="Baba S."/>
            <person name="Kobayashi G."/>
            <person name="Nagasaki K."/>
            <person name="Hano T."/>
            <person name="Tomaru Y."/>
        </authorList>
    </citation>
    <scope>NUCLEOTIDE SEQUENCE [LARGE SCALE GENOMIC DNA]</scope>
    <source>
        <strain evidence="1 2">NIES-3715</strain>
    </source>
</reference>
<accession>A0AAD3CLK7</accession>
<comment type="caution">
    <text evidence="1">The sequence shown here is derived from an EMBL/GenBank/DDBJ whole genome shotgun (WGS) entry which is preliminary data.</text>
</comment>